<dbReference type="EMBL" id="MHKZ01000019">
    <property type="protein sequence ID" value="OGZ00513.1"/>
    <property type="molecule type" value="Genomic_DNA"/>
</dbReference>
<name>A0A1G2CGJ1_9BACT</name>
<sequence>MKLHGLTCASPKASEGYPFRITYSADPRYAEGFGEARAGTLAAKAGHPRAHARGLLRRRIKFFRIVNSL</sequence>
<comment type="caution">
    <text evidence="1">The sequence shown here is derived from an EMBL/GenBank/DDBJ whole genome shotgun (WGS) entry which is preliminary data.</text>
</comment>
<accession>A0A1G2CGJ1</accession>
<proteinExistence type="predicted"/>
<organism evidence="1 2">
    <name type="scientific">Candidatus Liptonbacteria bacterium RIFCSPLOWO2_01_FULL_45_15</name>
    <dbReference type="NCBI Taxonomy" id="1798649"/>
    <lineage>
        <taxon>Bacteria</taxon>
        <taxon>Candidatus Liptoniibacteriota</taxon>
    </lineage>
</organism>
<dbReference type="AlphaFoldDB" id="A0A1G2CGJ1"/>
<evidence type="ECO:0000313" key="2">
    <source>
        <dbReference type="Proteomes" id="UP000176287"/>
    </source>
</evidence>
<dbReference type="Proteomes" id="UP000176287">
    <property type="component" value="Unassembled WGS sequence"/>
</dbReference>
<reference evidence="1 2" key="1">
    <citation type="journal article" date="2016" name="Nat. Commun.">
        <title>Thousands of microbial genomes shed light on interconnected biogeochemical processes in an aquifer system.</title>
        <authorList>
            <person name="Anantharaman K."/>
            <person name="Brown C.T."/>
            <person name="Hug L.A."/>
            <person name="Sharon I."/>
            <person name="Castelle C.J."/>
            <person name="Probst A.J."/>
            <person name="Thomas B.C."/>
            <person name="Singh A."/>
            <person name="Wilkins M.J."/>
            <person name="Karaoz U."/>
            <person name="Brodie E.L."/>
            <person name="Williams K.H."/>
            <person name="Hubbard S.S."/>
            <person name="Banfield J.F."/>
        </authorList>
    </citation>
    <scope>NUCLEOTIDE SEQUENCE [LARGE SCALE GENOMIC DNA]</scope>
</reference>
<evidence type="ECO:0000313" key="1">
    <source>
        <dbReference type="EMBL" id="OGZ00513.1"/>
    </source>
</evidence>
<gene>
    <name evidence="1" type="ORF">A3B13_01740</name>
</gene>
<protein>
    <submittedName>
        <fullName evidence="1">Uncharacterized protein</fullName>
    </submittedName>
</protein>